<dbReference type="AlphaFoldDB" id="A0A4C1T7J5"/>
<evidence type="ECO:0000313" key="1">
    <source>
        <dbReference type="EMBL" id="GBP09407.1"/>
    </source>
</evidence>
<proteinExistence type="predicted"/>
<evidence type="ECO:0000313" key="2">
    <source>
        <dbReference type="Proteomes" id="UP000299102"/>
    </source>
</evidence>
<organism evidence="1 2">
    <name type="scientific">Eumeta variegata</name>
    <name type="common">Bagworm moth</name>
    <name type="synonym">Eumeta japonica</name>
    <dbReference type="NCBI Taxonomy" id="151549"/>
    <lineage>
        <taxon>Eukaryota</taxon>
        <taxon>Metazoa</taxon>
        <taxon>Ecdysozoa</taxon>
        <taxon>Arthropoda</taxon>
        <taxon>Hexapoda</taxon>
        <taxon>Insecta</taxon>
        <taxon>Pterygota</taxon>
        <taxon>Neoptera</taxon>
        <taxon>Endopterygota</taxon>
        <taxon>Lepidoptera</taxon>
        <taxon>Glossata</taxon>
        <taxon>Ditrysia</taxon>
        <taxon>Tineoidea</taxon>
        <taxon>Psychidae</taxon>
        <taxon>Oiketicinae</taxon>
        <taxon>Eumeta</taxon>
    </lineage>
</organism>
<dbReference type="OrthoDB" id="10498810at2759"/>
<reference evidence="1 2" key="1">
    <citation type="journal article" date="2019" name="Commun. Biol.">
        <title>The bagworm genome reveals a unique fibroin gene that provides high tensile strength.</title>
        <authorList>
            <person name="Kono N."/>
            <person name="Nakamura H."/>
            <person name="Ohtoshi R."/>
            <person name="Tomita M."/>
            <person name="Numata K."/>
            <person name="Arakawa K."/>
        </authorList>
    </citation>
    <scope>NUCLEOTIDE SEQUENCE [LARGE SCALE GENOMIC DNA]</scope>
</reference>
<comment type="caution">
    <text evidence="1">The sequence shown here is derived from an EMBL/GenBank/DDBJ whole genome shotgun (WGS) entry which is preliminary data.</text>
</comment>
<dbReference type="EMBL" id="BGZK01004515">
    <property type="protein sequence ID" value="GBP09407.1"/>
    <property type="molecule type" value="Genomic_DNA"/>
</dbReference>
<sequence length="132" mass="14644">MQTKLSTSTDGDSTNYELIEYLKRREKRDEELLRRMDAREERLVSLLERTVMAIESIVQHKCLHQTTSHHKLTDNAGKMCNGNAATPSEATTVVNTSESADASAAAATAASDATNETSEKTKLTAIYLFYEN</sequence>
<gene>
    <name evidence="1" type="ORF">EVAR_73471_1</name>
</gene>
<keyword evidence="2" id="KW-1185">Reference proteome</keyword>
<name>A0A4C1T7J5_EUMVA</name>
<accession>A0A4C1T7J5</accession>
<protein>
    <submittedName>
        <fullName evidence="1">Uncharacterized protein</fullName>
    </submittedName>
</protein>
<dbReference type="Proteomes" id="UP000299102">
    <property type="component" value="Unassembled WGS sequence"/>
</dbReference>